<evidence type="ECO:0000313" key="4">
    <source>
        <dbReference type="Proteomes" id="UP000533598"/>
    </source>
</evidence>
<dbReference type="RefSeq" id="WP_185007474.1">
    <property type="nucleotide sequence ID" value="NZ_BAAAUI010000045.1"/>
</dbReference>
<comment type="caution">
    <text evidence="3">The sequence shown here is derived from an EMBL/GenBank/DDBJ whole genome shotgun (WGS) entry which is preliminary data.</text>
</comment>
<dbReference type="InterPro" id="IPR002740">
    <property type="entry name" value="EVE_domain"/>
</dbReference>
<evidence type="ECO:0000259" key="1">
    <source>
        <dbReference type="Pfam" id="PF01878"/>
    </source>
</evidence>
<reference evidence="3 4" key="1">
    <citation type="submission" date="2020-08" db="EMBL/GenBank/DDBJ databases">
        <title>Sequencing the genomes of 1000 actinobacteria strains.</title>
        <authorList>
            <person name="Klenk H.-P."/>
        </authorList>
    </citation>
    <scope>NUCLEOTIDE SEQUENCE [LARGE SCALE GENOMIC DNA]</scope>
    <source>
        <strain evidence="3 4">DSM 44230</strain>
    </source>
</reference>
<protein>
    <recommendedName>
        <fullName evidence="5">Protein NO VEIN C-terminal domain-containing protein</fullName>
    </recommendedName>
</protein>
<feature type="domain" description="Protein NO VEIN C-terminal" evidence="2">
    <location>
        <begin position="178"/>
        <end position="263"/>
    </location>
</feature>
<evidence type="ECO:0008006" key="5">
    <source>
        <dbReference type="Google" id="ProtNLM"/>
    </source>
</evidence>
<proteinExistence type="predicted"/>
<evidence type="ECO:0000313" key="3">
    <source>
        <dbReference type="EMBL" id="MBB4681133.1"/>
    </source>
</evidence>
<dbReference type="AlphaFoldDB" id="A0A7W7CH61"/>
<dbReference type="SUPFAM" id="SSF88697">
    <property type="entry name" value="PUA domain-like"/>
    <property type="match status" value="1"/>
</dbReference>
<keyword evidence="4" id="KW-1185">Reference proteome</keyword>
<dbReference type="Proteomes" id="UP000533598">
    <property type="component" value="Unassembled WGS sequence"/>
</dbReference>
<evidence type="ECO:0000259" key="2">
    <source>
        <dbReference type="Pfam" id="PF13020"/>
    </source>
</evidence>
<dbReference type="Pfam" id="PF01878">
    <property type="entry name" value="EVE"/>
    <property type="match status" value="1"/>
</dbReference>
<accession>A0A7W7CH61</accession>
<feature type="domain" description="EVE" evidence="1">
    <location>
        <begin position="10"/>
        <end position="151"/>
    </location>
</feature>
<dbReference type="InterPro" id="IPR015947">
    <property type="entry name" value="PUA-like_sf"/>
</dbReference>
<dbReference type="InterPro" id="IPR024975">
    <property type="entry name" value="NOV_C"/>
</dbReference>
<organism evidence="3 4">
    <name type="scientific">Crossiella cryophila</name>
    <dbReference type="NCBI Taxonomy" id="43355"/>
    <lineage>
        <taxon>Bacteria</taxon>
        <taxon>Bacillati</taxon>
        <taxon>Actinomycetota</taxon>
        <taxon>Actinomycetes</taxon>
        <taxon>Pseudonocardiales</taxon>
        <taxon>Pseudonocardiaceae</taxon>
        <taxon>Crossiella</taxon>
    </lineage>
</organism>
<name>A0A7W7CH61_9PSEU</name>
<dbReference type="EMBL" id="JACHMH010000001">
    <property type="protein sequence ID" value="MBB4681133.1"/>
    <property type="molecule type" value="Genomic_DNA"/>
</dbReference>
<sequence>MGENKKIGGWLLSGNPKRFNVPALLADETHPKLLQWSVVRGAKPDSRANRMRAGQRIFLWLSGDQAGLWGAGHVTGLVQSGPPRTHQQYWANAAELAKAKAFVPVDLPIWETPISRDTVRAFPGLDKLTILKQPYGSNPFELTPEQLAALEDLLSLPPGLPPTGSGAGFGSAELNRKVELAAMAAVTDYYAKRGARVEDVSLHRRGWDLDCHLGNGEVLRVEVKGVRGDRPRFLLTRNEFAKATRPDWRLAVVTGALTSPKVAIHRGDRIRGLADPIQYQVTLP</sequence>
<dbReference type="Pfam" id="PF13020">
    <property type="entry name" value="NOV_C"/>
    <property type="match status" value="1"/>
</dbReference>
<gene>
    <name evidence="3" type="ORF">HNR67_007251</name>
</gene>